<evidence type="ECO:0000259" key="5">
    <source>
        <dbReference type="PROSITE" id="PS50977"/>
    </source>
</evidence>
<dbReference type="PRINTS" id="PR00455">
    <property type="entry name" value="HTHTETR"/>
</dbReference>
<dbReference type="PANTHER" id="PTHR30055:SF234">
    <property type="entry name" value="HTH-TYPE TRANSCRIPTIONAL REGULATOR BETI"/>
    <property type="match status" value="1"/>
</dbReference>
<evidence type="ECO:0000313" key="7">
    <source>
        <dbReference type="Proteomes" id="UP000654108"/>
    </source>
</evidence>
<reference evidence="6" key="1">
    <citation type="submission" date="2020-09" db="EMBL/GenBank/DDBJ databases">
        <title>Genome seq and assembly of Devosia sp.</title>
        <authorList>
            <person name="Chhetri G."/>
        </authorList>
    </citation>
    <scope>NUCLEOTIDE SEQUENCE</scope>
    <source>
        <strain evidence="6">PTR5</strain>
    </source>
</reference>
<sequence>MRQRQDERRDATRRQLITAARRLFATKGFAATGTPELVAAAGLSRGALYHHYADKTALFAAVVEAEHVLVDLAVEAAVDPGDDDPGPVRQLVLLADARVAALSDPARQRMLLIDAPAALDPATMLAIRLRHGRRLFEERIDAALAAGAIRAMPADPLADLLDSLVERAALAPVDQQPRYRKTIKALIRGLKT</sequence>
<dbReference type="Pfam" id="PF00440">
    <property type="entry name" value="TetR_N"/>
    <property type="match status" value="1"/>
</dbReference>
<evidence type="ECO:0000256" key="3">
    <source>
        <dbReference type="ARBA" id="ARBA00023163"/>
    </source>
</evidence>
<evidence type="ECO:0000256" key="4">
    <source>
        <dbReference type="PROSITE-ProRule" id="PRU00335"/>
    </source>
</evidence>
<dbReference type="PROSITE" id="PS50977">
    <property type="entry name" value="HTH_TETR_2"/>
    <property type="match status" value="1"/>
</dbReference>
<dbReference type="AlphaFoldDB" id="A0A927ITV9"/>
<accession>A0A927ITV9</accession>
<protein>
    <submittedName>
        <fullName evidence="6">TetR/AcrR family transcriptional regulator</fullName>
    </submittedName>
</protein>
<keyword evidence="3" id="KW-0804">Transcription</keyword>
<comment type="caution">
    <text evidence="6">The sequence shown here is derived from an EMBL/GenBank/DDBJ whole genome shotgun (WGS) entry which is preliminary data.</text>
</comment>
<evidence type="ECO:0000256" key="1">
    <source>
        <dbReference type="ARBA" id="ARBA00023015"/>
    </source>
</evidence>
<dbReference type="GO" id="GO:0000976">
    <property type="term" value="F:transcription cis-regulatory region binding"/>
    <property type="evidence" value="ECO:0007669"/>
    <property type="project" value="TreeGrafter"/>
</dbReference>
<keyword evidence="1" id="KW-0805">Transcription regulation</keyword>
<evidence type="ECO:0000313" key="6">
    <source>
        <dbReference type="EMBL" id="MBD8066228.1"/>
    </source>
</evidence>
<dbReference type="Pfam" id="PF21351">
    <property type="entry name" value="TetR_C_41"/>
    <property type="match status" value="1"/>
</dbReference>
<keyword evidence="2 4" id="KW-0238">DNA-binding</keyword>
<dbReference type="InterPro" id="IPR001647">
    <property type="entry name" value="HTH_TetR"/>
</dbReference>
<feature type="DNA-binding region" description="H-T-H motif" evidence="4">
    <location>
        <begin position="33"/>
        <end position="52"/>
    </location>
</feature>
<dbReference type="Proteomes" id="UP000654108">
    <property type="component" value="Unassembled WGS sequence"/>
</dbReference>
<feature type="domain" description="HTH tetR-type" evidence="5">
    <location>
        <begin position="10"/>
        <end position="70"/>
    </location>
</feature>
<dbReference type="InterPro" id="IPR009057">
    <property type="entry name" value="Homeodomain-like_sf"/>
</dbReference>
<keyword evidence="7" id="KW-1185">Reference proteome</keyword>
<organism evidence="6 7">
    <name type="scientific">Devosia oryzisoli</name>
    <dbReference type="NCBI Taxonomy" id="2774138"/>
    <lineage>
        <taxon>Bacteria</taxon>
        <taxon>Pseudomonadati</taxon>
        <taxon>Pseudomonadota</taxon>
        <taxon>Alphaproteobacteria</taxon>
        <taxon>Hyphomicrobiales</taxon>
        <taxon>Devosiaceae</taxon>
        <taxon>Devosia</taxon>
    </lineage>
</organism>
<dbReference type="GO" id="GO:0003700">
    <property type="term" value="F:DNA-binding transcription factor activity"/>
    <property type="evidence" value="ECO:0007669"/>
    <property type="project" value="TreeGrafter"/>
</dbReference>
<dbReference type="EMBL" id="JACYFU010000003">
    <property type="protein sequence ID" value="MBD8066228.1"/>
    <property type="molecule type" value="Genomic_DNA"/>
</dbReference>
<dbReference type="InterPro" id="IPR050109">
    <property type="entry name" value="HTH-type_TetR-like_transc_reg"/>
</dbReference>
<proteinExistence type="predicted"/>
<dbReference type="SUPFAM" id="SSF46689">
    <property type="entry name" value="Homeodomain-like"/>
    <property type="match status" value="1"/>
</dbReference>
<gene>
    <name evidence="6" type="ORF">IC608_12185</name>
</gene>
<dbReference type="RefSeq" id="WP_191775722.1">
    <property type="nucleotide sequence ID" value="NZ_JACYFU010000003.1"/>
</dbReference>
<dbReference type="Gene3D" id="1.10.357.10">
    <property type="entry name" value="Tetracycline Repressor, domain 2"/>
    <property type="match status" value="1"/>
</dbReference>
<dbReference type="PANTHER" id="PTHR30055">
    <property type="entry name" value="HTH-TYPE TRANSCRIPTIONAL REGULATOR RUTR"/>
    <property type="match status" value="1"/>
</dbReference>
<dbReference type="InterPro" id="IPR049484">
    <property type="entry name" value="Rv0078-like_C"/>
</dbReference>
<name>A0A927ITV9_9HYPH</name>
<evidence type="ECO:0000256" key="2">
    <source>
        <dbReference type="ARBA" id="ARBA00023125"/>
    </source>
</evidence>